<feature type="region of interest" description="Disordered" evidence="1">
    <location>
        <begin position="1"/>
        <end position="29"/>
    </location>
</feature>
<protein>
    <submittedName>
        <fullName evidence="3">Uncharacterized protein</fullName>
    </submittedName>
</protein>
<evidence type="ECO:0000256" key="1">
    <source>
        <dbReference type="SAM" id="MobiDB-lite"/>
    </source>
</evidence>
<evidence type="ECO:0000313" key="3">
    <source>
        <dbReference type="EMBL" id="GII20838.1"/>
    </source>
</evidence>
<keyword evidence="4" id="KW-1185">Reference proteome</keyword>
<organism evidence="3 4">
    <name type="scientific">Planosporangium mesophilum</name>
    <dbReference type="NCBI Taxonomy" id="689768"/>
    <lineage>
        <taxon>Bacteria</taxon>
        <taxon>Bacillati</taxon>
        <taxon>Actinomycetota</taxon>
        <taxon>Actinomycetes</taxon>
        <taxon>Micromonosporales</taxon>
        <taxon>Micromonosporaceae</taxon>
        <taxon>Planosporangium</taxon>
    </lineage>
</organism>
<evidence type="ECO:0000256" key="2">
    <source>
        <dbReference type="SAM" id="Phobius"/>
    </source>
</evidence>
<feature type="transmembrane region" description="Helical" evidence="2">
    <location>
        <begin position="41"/>
        <end position="60"/>
    </location>
</feature>
<dbReference type="Proteomes" id="UP000599074">
    <property type="component" value="Unassembled WGS sequence"/>
</dbReference>
<proteinExistence type="predicted"/>
<name>A0A8J3X1D6_9ACTN</name>
<keyword evidence="2" id="KW-1133">Transmembrane helix</keyword>
<dbReference type="EMBL" id="BOON01000003">
    <property type="protein sequence ID" value="GII20838.1"/>
    <property type="molecule type" value="Genomic_DNA"/>
</dbReference>
<evidence type="ECO:0000313" key="4">
    <source>
        <dbReference type="Proteomes" id="UP000599074"/>
    </source>
</evidence>
<comment type="caution">
    <text evidence="3">The sequence shown here is derived from an EMBL/GenBank/DDBJ whole genome shotgun (WGS) entry which is preliminary data.</text>
</comment>
<sequence length="62" mass="6617">MTVSTQQEAGKEQREAAGRSPSGVGRRGGKSLDYLRAATRLIVALTSLVIAITGLLALWFRS</sequence>
<reference evidence="3" key="1">
    <citation type="submission" date="2021-01" db="EMBL/GenBank/DDBJ databases">
        <title>Whole genome shotgun sequence of Planosporangium mesophilum NBRC 109066.</title>
        <authorList>
            <person name="Komaki H."/>
            <person name="Tamura T."/>
        </authorList>
    </citation>
    <scope>NUCLEOTIDE SEQUENCE</scope>
    <source>
        <strain evidence="3">NBRC 109066</strain>
    </source>
</reference>
<keyword evidence="2" id="KW-0472">Membrane</keyword>
<accession>A0A8J3X1D6</accession>
<gene>
    <name evidence="3" type="ORF">Pme01_04350</name>
</gene>
<keyword evidence="2" id="KW-0812">Transmembrane</keyword>
<dbReference type="AlphaFoldDB" id="A0A8J3X1D6"/>